<evidence type="ECO:0000256" key="4">
    <source>
        <dbReference type="ARBA" id="ARBA00012528"/>
    </source>
</evidence>
<dbReference type="Gene3D" id="3.30.70.270">
    <property type="match status" value="1"/>
</dbReference>
<dbReference type="Gene3D" id="2.10.70.100">
    <property type="match status" value="1"/>
</dbReference>
<evidence type="ECO:0000256" key="1">
    <source>
        <dbReference type="ARBA" id="ARBA00001946"/>
    </source>
</evidence>
<keyword evidence="6 10" id="KW-0812">Transmembrane</keyword>
<keyword evidence="7 10" id="KW-1133">Transmembrane helix</keyword>
<evidence type="ECO:0000256" key="5">
    <source>
        <dbReference type="ARBA" id="ARBA00022475"/>
    </source>
</evidence>
<comment type="cofactor">
    <cofactor evidence="1">
        <name>Mg(2+)</name>
        <dbReference type="ChEBI" id="CHEBI:18420"/>
    </cofactor>
</comment>
<reference evidence="14 15" key="1">
    <citation type="journal article" date="2008" name="Environ. Microbiol.">
        <title>The genome of Erwinia tasmaniensis strain Et1/99, a non-pathogenic bacterium in the genus Erwinia.</title>
        <authorList>
            <person name="Kube M."/>
            <person name="Migdoll A.M."/>
            <person name="Mueller I."/>
            <person name="Kuhl H."/>
            <person name="Beck A."/>
            <person name="Reinhardt R."/>
            <person name="Geider K."/>
        </authorList>
    </citation>
    <scope>NUCLEOTIDE SEQUENCE [LARGE SCALE GENOMIC DNA]</scope>
    <source>
        <strain evidence="15">DSM 17950 / CFBP 7177 / CIP 109463 / NCPPB 4357 / Et1/99</strain>
    </source>
</reference>
<dbReference type="AlphaFoldDB" id="B2VFQ9"/>
<dbReference type="SMART" id="SM00267">
    <property type="entry name" value="GGDEF"/>
    <property type="match status" value="1"/>
</dbReference>
<feature type="transmembrane region" description="Helical" evidence="10">
    <location>
        <begin position="152"/>
        <end position="177"/>
    </location>
</feature>
<evidence type="ECO:0000256" key="9">
    <source>
        <dbReference type="ARBA" id="ARBA00034247"/>
    </source>
</evidence>
<dbReference type="EMBL" id="CU468135">
    <property type="protein sequence ID" value="CAO96361.1"/>
    <property type="molecule type" value="Genomic_DNA"/>
</dbReference>
<dbReference type="InterPro" id="IPR000014">
    <property type="entry name" value="PAS"/>
</dbReference>
<evidence type="ECO:0000259" key="13">
    <source>
        <dbReference type="PROSITE" id="PS50887"/>
    </source>
</evidence>
<feature type="transmembrane region" description="Helical" evidence="10">
    <location>
        <begin position="297"/>
        <end position="316"/>
    </location>
</feature>
<dbReference type="SUPFAM" id="SSF55785">
    <property type="entry name" value="PYP-like sensor domain (PAS domain)"/>
    <property type="match status" value="3"/>
</dbReference>
<keyword evidence="5" id="KW-1003">Cell membrane</keyword>
<feature type="transmembrane region" description="Helical" evidence="10">
    <location>
        <begin position="266"/>
        <end position="285"/>
    </location>
</feature>
<dbReference type="Pfam" id="PF08447">
    <property type="entry name" value="PAS_3"/>
    <property type="match status" value="2"/>
</dbReference>
<dbReference type="InterPro" id="IPR000700">
    <property type="entry name" value="PAS-assoc_C"/>
</dbReference>
<dbReference type="PROSITE" id="PS50113">
    <property type="entry name" value="PAC"/>
    <property type="match status" value="3"/>
</dbReference>
<keyword evidence="15" id="KW-1185">Reference proteome</keyword>
<dbReference type="InterPro" id="IPR029787">
    <property type="entry name" value="Nucleotide_cyclase"/>
</dbReference>
<dbReference type="InterPro" id="IPR052155">
    <property type="entry name" value="Biofilm_reg_signaling"/>
</dbReference>
<dbReference type="NCBIfam" id="NF007298">
    <property type="entry name" value="PRK09776.1"/>
    <property type="match status" value="1"/>
</dbReference>
<evidence type="ECO:0000256" key="2">
    <source>
        <dbReference type="ARBA" id="ARBA00004651"/>
    </source>
</evidence>
<dbReference type="GO" id="GO:0005886">
    <property type="term" value="C:plasma membrane"/>
    <property type="evidence" value="ECO:0007669"/>
    <property type="project" value="UniProtKB-SubCell"/>
</dbReference>
<dbReference type="Pfam" id="PF00989">
    <property type="entry name" value="PAS"/>
    <property type="match status" value="1"/>
</dbReference>
<evidence type="ECO:0000259" key="12">
    <source>
        <dbReference type="PROSITE" id="PS50113"/>
    </source>
</evidence>
<dbReference type="SMART" id="SM00091">
    <property type="entry name" value="PAS"/>
    <property type="match status" value="3"/>
</dbReference>
<feature type="transmembrane region" description="Helical" evidence="10">
    <location>
        <begin position="44"/>
        <end position="65"/>
    </location>
</feature>
<dbReference type="InterPro" id="IPR035965">
    <property type="entry name" value="PAS-like_dom_sf"/>
</dbReference>
<feature type="domain" description="PAC" evidence="12">
    <location>
        <begin position="531"/>
        <end position="582"/>
    </location>
</feature>
<dbReference type="Pfam" id="PF05231">
    <property type="entry name" value="MASE1"/>
    <property type="match status" value="1"/>
</dbReference>
<dbReference type="CDD" id="cd01949">
    <property type="entry name" value="GGDEF"/>
    <property type="match status" value="1"/>
</dbReference>
<feature type="domain" description="PAS" evidence="11">
    <location>
        <begin position="583"/>
        <end position="656"/>
    </location>
</feature>
<feature type="transmembrane region" description="Helical" evidence="10">
    <location>
        <begin position="183"/>
        <end position="207"/>
    </location>
</feature>
<dbReference type="FunFam" id="3.30.70.270:FF:000001">
    <property type="entry name" value="Diguanylate cyclase domain protein"/>
    <property type="match status" value="1"/>
</dbReference>
<dbReference type="GO" id="GO:0052621">
    <property type="term" value="F:diguanylate cyclase activity"/>
    <property type="evidence" value="ECO:0007669"/>
    <property type="project" value="UniProtKB-EC"/>
</dbReference>
<dbReference type="Proteomes" id="UP000001726">
    <property type="component" value="Chromosome"/>
</dbReference>
<name>B2VFQ9_ERWT9</name>
<evidence type="ECO:0000313" key="14">
    <source>
        <dbReference type="EMBL" id="CAO96361.1"/>
    </source>
</evidence>
<dbReference type="InterPro" id="IPR013767">
    <property type="entry name" value="PAS_fold"/>
</dbReference>
<keyword evidence="8 10" id="KW-0472">Membrane</keyword>
<dbReference type="EC" id="2.7.7.65" evidence="4"/>
<feature type="transmembrane region" description="Helical" evidence="10">
    <location>
        <begin position="93"/>
        <end position="111"/>
    </location>
</feature>
<comment type="subcellular location">
    <subcellularLocation>
        <location evidence="2">Cell membrane</location>
        <topology evidence="2">Multi-pass membrane protein</topology>
    </subcellularLocation>
</comment>
<evidence type="ECO:0000313" key="15">
    <source>
        <dbReference type="Proteomes" id="UP000001726"/>
    </source>
</evidence>
<dbReference type="PROSITE" id="PS50887">
    <property type="entry name" value="GGDEF"/>
    <property type="match status" value="1"/>
</dbReference>
<evidence type="ECO:0000256" key="7">
    <source>
        <dbReference type="ARBA" id="ARBA00022989"/>
    </source>
</evidence>
<dbReference type="PROSITE" id="PS50112">
    <property type="entry name" value="PAS"/>
    <property type="match status" value="2"/>
</dbReference>
<evidence type="ECO:0000256" key="10">
    <source>
        <dbReference type="SAM" id="Phobius"/>
    </source>
</evidence>
<accession>B2VFQ9</accession>
<evidence type="ECO:0000256" key="8">
    <source>
        <dbReference type="ARBA" id="ARBA00023136"/>
    </source>
</evidence>
<evidence type="ECO:0000259" key="11">
    <source>
        <dbReference type="PROSITE" id="PS50112"/>
    </source>
</evidence>
<feature type="domain" description="PAC" evidence="12">
    <location>
        <begin position="660"/>
        <end position="714"/>
    </location>
</feature>
<proteinExistence type="predicted"/>
<dbReference type="PANTHER" id="PTHR44757">
    <property type="entry name" value="DIGUANYLATE CYCLASE DGCP"/>
    <property type="match status" value="1"/>
</dbReference>
<dbReference type="NCBIfam" id="TIGR00229">
    <property type="entry name" value="sensory_box"/>
    <property type="match status" value="2"/>
</dbReference>
<dbReference type="Gene3D" id="3.30.450.20">
    <property type="entry name" value="PAS domain"/>
    <property type="match status" value="3"/>
</dbReference>
<evidence type="ECO:0000256" key="3">
    <source>
        <dbReference type="ARBA" id="ARBA00004665"/>
    </source>
</evidence>
<feature type="transmembrane region" description="Helical" evidence="10">
    <location>
        <begin position="337"/>
        <end position="355"/>
    </location>
</feature>
<feature type="domain" description="PAC" evidence="12">
    <location>
        <begin position="404"/>
        <end position="456"/>
    </location>
</feature>
<dbReference type="NCBIfam" id="TIGR00254">
    <property type="entry name" value="GGDEF"/>
    <property type="match status" value="1"/>
</dbReference>
<organism evidence="14 15">
    <name type="scientific">Erwinia tasmaniensis (strain DSM 17950 / CFBP 7177 / CIP 109463 / NCPPB 4357 / Et1/99)</name>
    <dbReference type="NCBI Taxonomy" id="465817"/>
    <lineage>
        <taxon>Bacteria</taxon>
        <taxon>Pseudomonadati</taxon>
        <taxon>Pseudomonadota</taxon>
        <taxon>Gammaproteobacteria</taxon>
        <taxon>Enterobacterales</taxon>
        <taxon>Erwiniaceae</taxon>
        <taxon>Erwinia</taxon>
    </lineage>
</organism>
<dbReference type="KEGG" id="eta:ETA_13150"/>
<feature type="transmembrane region" description="Helical" evidence="10">
    <location>
        <begin position="117"/>
        <end position="140"/>
    </location>
</feature>
<dbReference type="InterPro" id="IPR001610">
    <property type="entry name" value="PAC"/>
</dbReference>
<dbReference type="InterPro" id="IPR013655">
    <property type="entry name" value="PAS_fold_3"/>
</dbReference>
<comment type="pathway">
    <text evidence="3">Purine metabolism; 3',5'-cyclic di-GMP biosynthesis.</text>
</comment>
<feature type="domain" description="GGDEF" evidence="13">
    <location>
        <begin position="746"/>
        <end position="877"/>
    </location>
</feature>
<feature type="domain" description="PAS" evidence="11">
    <location>
        <begin position="330"/>
        <end position="400"/>
    </location>
</feature>
<dbReference type="SUPFAM" id="SSF55073">
    <property type="entry name" value="Nucleotide cyclase"/>
    <property type="match status" value="1"/>
</dbReference>
<feature type="transmembrane region" description="Helical" evidence="10">
    <location>
        <begin position="245"/>
        <end position="261"/>
    </location>
</feature>
<sequence length="877" mass="98746">MPLWRLFLMLAGLKFFKIVPRLVPCRSVMTIENVGLVQQWRPQWFNALLLACLSFVLTCYCLELIKVSGQISPLWFSTALMTVVVFRNPTRALPILLAGCILGLTCANIFFNGLSFYSLVFPLINLLQALLGGMLLRLLLEPDAPLNSLFSWAKMVLVAGLLTTLIGGLIACWLLQLTGHAALHFYAIWTVSEVIGMLALGPVGLLWRTDYARRHLRQSVLFETLLTLMATLTLCWFTLRYAPSPFTFVVVILFYSAVRLPRFDAFVVYLATILMMSLMLAFQLIAPGTSSLQQLIALPWVPFLLALIPSHMMTLVMHSFREERKHISESETRFRHAMEYSAIGMALVSTSGQWIKVNQSLAKLFGYSPEELCELTAQELTHPDDLDTGVAQARALLAGEIETYNLEKRYFRRDGEIVWTLLAVSLVRDSEEQPLYFIAQVKDITELKHSENINKRLMERITLANVAGGIGVWEWDISNGIMSWDKRMLQIYQLPMNSQPTYQDWANRLHPADRERAMGSFNNAIKNATPVDVEFRIQTENGVRHIRSQCNTLCDEKGQVERMLGINQDISAVRLLTDALYQEKERMHITLDAIGEAVISTDEKMRVTFMNPVAEKMSGWLQHQASGKALNEILQITHGSRGSATENLLNCNLTQQKKSSDLDTGLVLHNRSGNQFAVNYSLSPLKTLAGENIGSVMVIQDVSEAREMMRRLSYSASHDMLTRLPNRASFEHQLKLLIKSSVERRQHHMLVFIDLDRFKAVNDSAGHAAGDRLLCEISHIMQQMLRADDVLARLGGDEFGVLLPICSPEEACEVIGSVVDAVNRYHFQWDGHEHRIGASAGLTHISADNADITELMAQADRACYQAKHSGRGQLCVY</sequence>
<protein>
    <recommendedName>
        <fullName evidence="4">diguanylate cyclase</fullName>
        <ecNumber evidence="4">2.7.7.65</ecNumber>
    </recommendedName>
</protein>
<dbReference type="CDD" id="cd00130">
    <property type="entry name" value="PAS"/>
    <property type="match status" value="3"/>
</dbReference>
<dbReference type="HOGENOM" id="CLU_000445_126_1_6"/>
<dbReference type="InterPro" id="IPR007895">
    <property type="entry name" value="MASE1"/>
</dbReference>
<dbReference type="Pfam" id="PF00990">
    <property type="entry name" value="GGDEF"/>
    <property type="match status" value="1"/>
</dbReference>
<dbReference type="eggNOG" id="COG3447">
    <property type="taxonomic scope" value="Bacteria"/>
</dbReference>
<dbReference type="InterPro" id="IPR000160">
    <property type="entry name" value="GGDEF_dom"/>
</dbReference>
<dbReference type="SMART" id="SM00086">
    <property type="entry name" value="PAC"/>
    <property type="match status" value="4"/>
</dbReference>
<dbReference type="STRING" id="465817.ETA_13150"/>
<feature type="transmembrane region" description="Helical" evidence="10">
    <location>
        <begin position="219"/>
        <end position="239"/>
    </location>
</feature>
<dbReference type="GO" id="GO:0006355">
    <property type="term" value="P:regulation of DNA-templated transcription"/>
    <property type="evidence" value="ECO:0007669"/>
    <property type="project" value="InterPro"/>
</dbReference>
<dbReference type="InterPro" id="IPR043128">
    <property type="entry name" value="Rev_trsase/Diguanyl_cyclase"/>
</dbReference>
<comment type="catalytic activity">
    <reaction evidence="9">
        <text>2 GTP = 3',3'-c-di-GMP + 2 diphosphate</text>
        <dbReference type="Rhea" id="RHEA:24898"/>
        <dbReference type="ChEBI" id="CHEBI:33019"/>
        <dbReference type="ChEBI" id="CHEBI:37565"/>
        <dbReference type="ChEBI" id="CHEBI:58805"/>
        <dbReference type="EC" id="2.7.7.65"/>
    </reaction>
</comment>
<evidence type="ECO:0000256" key="6">
    <source>
        <dbReference type="ARBA" id="ARBA00022692"/>
    </source>
</evidence>
<dbReference type="PANTHER" id="PTHR44757:SF4">
    <property type="entry name" value="DIGUANYLATE CYCLASE DGCE-RELATED"/>
    <property type="match status" value="1"/>
</dbReference>
<gene>
    <name evidence="14" type="primary">yegE</name>
    <name evidence="14" type="ordered locus">ETA_13150</name>
</gene>
<dbReference type="eggNOG" id="COG2199">
    <property type="taxonomic scope" value="Bacteria"/>
</dbReference>